<name>A0A409WTK5_PSICY</name>
<keyword evidence="4 7" id="KW-1133">Transmembrane helix</keyword>
<proteinExistence type="predicted"/>
<feature type="transmembrane region" description="Helical" evidence="7">
    <location>
        <begin position="936"/>
        <end position="956"/>
    </location>
</feature>
<dbReference type="OrthoDB" id="2985014at2759"/>
<dbReference type="InterPro" id="IPR036259">
    <property type="entry name" value="MFS_trans_sf"/>
</dbReference>
<evidence type="ECO:0000256" key="3">
    <source>
        <dbReference type="ARBA" id="ARBA00022692"/>
    </source>
</evidence>
<feature type="transmembrane region" description="Helical" evidence="7">
    <location>
        <begin position="172"/>
        <end position="193"/>
    </location>
</feature>
<dbReference type="GO" id="GO:0016020">
    <property type="term" value="C:membrane"/>
    <property type="evidence" value="ECO:0007669"/>
    <property type="project" value="UniProtKB-SubCell"/>
</dbReference>
<feature type="transmembrane region" description="Helical" evidence="7">
    <location>
        <begin position="814"/>
        <end position="834"/>
    </location>
</feature>
<feature type="transmembrane region" description="Helical" evidence="7">
    <location>
        <begin position="968"/>
        <end position="989"/>
    </location>
</feature>
<evidence type="ECO:0000256" key="1">
    <source>
        <dbReference type="ARBA" id="ARBA00004141"/>
    </source>
</evidence>
<feature type="transmembrane region" description="Helical" evidence="7">
    <location>
        <begin position="904"/>
        <end position="924"/>
    </location>
</feature>
<dbReference type="FunFam" id="1.20.1250.20:FF:000013">
    <property type="entry name" value="MFS general substrate transporter"/>
    <property type="match status" value="2"/>
</dbReference>
<evidence type="ECO:0000313" key="9">
    <source>
        <dbReference type="Proteomes" id="UP000283269"/>
    </source>
</evidence>
<dbReference type="Gene3D" id="1.20.1250.20">
    <property type="entry name" value="MFS general substrate transporter like domains"/>
    <property type="match status" value="3"/>
</dbReference>
<feature type="region of interest" description="Disordered" evidence="6">
    <location>
        <begin position="1"/>
        <end position="31"/>
    </location>
</feature>
<evidence type="ECO:0000256" key="4">
    <source>
        <dbReference type="ARBA" id="ARBA00022989"/>
    </source>
</evidence>
<feature type="transmembrane region" description="Helical" evidence="7">
    <location>
        <begin position="745"/>
        <end position="765"/>
    </location>
</feature>
<feature type="transmembrane region" description="Helical" evidence="7">
    <location>
        <begin position="341"/>
        <end position="361"/>
    </location>
</feature>
<dbReference type="AlphaFoldDB" id="A0A409WTK5"/>
<dbReference type="Pfam" id="PF07690">
    <property type="entry name" value="MFS_1"/>
    <property type="match status" value="2"/>
</dbReference>
<dbReference type="InParanoid" id="A0A409WTK5"/>
<keyword evidence="9" id="KW-1185">Reference proteome</keyword>
<evidence type="ECO:0008006" key="10">
    <source>
        <dbReference type="Google" id="ProtNLM"/>
    </source>
</evidence>
<gene>
    <name evidence="8" type="ORF">CVT25_013453</name>
</gene>
<protein>
    <recommendedName>
        <fullName evidence="10">Major facilitator superfamily (MFS) profile domain-containing protein</fullName>
    </recommendedName>
</protein>
<dbReference type="PANTHER" id="PTHR43791">
    <property type="entry name" value="PERMEASE-RELATED"/>
    <property type="match status" value="1"/>
</dbReference>
<dbReference type="STRING" id="93625.A0A409WTK5"/>
<feature type="transmembrane region" description="Helical" evidence="7">
    <location>
        <begin position="309"/>
        <end position="329"/>
    </location>
</feature>
<feature type="transmembrane region" description="Helical" evidence="7">
    <location>
        <begin position="277"/>
        <end position="297"/>
    </location>
</feature>
<organism evidence="8 9">
    <name type="scientific">Psilocybe cyanescens</name>
    <dbReference type="NCBI Taxonomy" id="93625"/>
    <lineage>
        <taxon>Eukaryota</taxon>
        <taxon>Fungi</taxon>
        <taxon>Dikarya</taxon>
        <taxon>Basidiomycota</taxon>
        <taxon>Agaricomycotina</taxon>
        <taxon>Agaricomycetes</taxon>
        <taxon>Agaricomycetidae</taxon>
        <taxon>Agaricales</taxon>
        <taxon>Agaricineae</taxon>
        <taxon>Strophariaceae</taxon>
        <taxon>Psilocybe</taxon>
    </lineage>
</organism>
<evidence type="ECO:0000256" key="5">
    <source>
        <dbReference type="ARBA" id="ARBA00023136"/>
    </source>
</evidence>
<evidence type="ECO:0000313" key="8">
    <source>
        <dbReference type="EMBL" id="PPQ81853.1"/>
    </source>
</evidence>
<feature type="transmembrane region" description="Helical" evidence="7">
    <location>
        <begin position="517"/>
        <end position="540"/>
    </location>
</feature>
<dbReference type="PANTHER" id="PTHR43791:SF6">
    <property type="entry name" value="TRANSPORTER, PUTATIVE (AFU_ORTHOLOGUE AFUA_1G16690)-RELATED"/>
    <property type="match status" value="1"/>
</dbReference>
<feature type="transmembrane region" description="Helical" evidence="7">
    <location>
        <begin position="367"/>
        <end position="387"/>
    </location>
</feature>
<evidence type="ECO:0000256" key="6">
    <source>
        <dbReference type="SAM" id="MobiDB-lite"/>
    </source>
</evidence>
<dbReference type="EMBL" id="NHYD01003205">
    <property type="protein sequence ID" value="PPQ81853.1"/>
    <property type="molecule type" value="Genomic_DNA"/>
</dbReference>
<feature type="transmembrane region" description="Helical" evidence="7">
    <location>
        <begin position="846"/>
        <end position="866"/>
    </location>
</feature>
<comment type="subcellular location">
    <subcellularLocation>
        <location evidence="1">Membrane</location>
        <topology evidence="1">Multi-pass membrane protein</topology>
    </subcellularLocation>
</comment>
<feature type="transmembrane region" description="Helical" evidence="7">
    <location>
        <begin position="205"/>
        <end position="227"/>
    </location>
</feature>
<feature type="transmembrane region" description="Helical" evidence="7">
    <location>
        <begin position="878"/>
        <end position="898"/>
    </location>
</feature>
<feature type="transmembrane region" description="Helical" evidence="7">
    <location>
        <begin position="689"/>
        <end position="711"/>
    </location>
</feature>
<feature type="transmembrane region" description="Helical" evidence="7">
    <location>
        <begin position="431"/>
        <end position="449"/>
    </location>
</feature>
<dbReference type="InterPro" id="IPR011701">
    <property type="entry name" value="MFS"/>
</dbReference>
<keyword evidence="5 7" id="KW-0472">Membrane</keyword>
<dbReference type="SUPFAM" id="SSF103473">
    <property type="entry name" value="MFS general substrate transporter"/>
    <property type="match status" value="2"/>
</dbReference>
<feature type="transmembrane region" description="Helical" evidence="7">
    <location>
        <begin position="659"/>
        <end position="677"/>
    </location>
</feature>
<evidence type="ECO:0000256" key="2">
    <source>
        <dbReference type="ARBA" id="ARBA00022448"/>
    </source>
</evidence>
<dbReference type="GO" id="GO:0022857">
    <property type="term" value="F:transmembrane transporter activity"/>
    <property type="evidence" value="ECO:0007669"/>
    <property type="project" value="InterPro"/>
</dbReference>
<keyword evidence="3 7" id="KW-0812">Transmembrane</keyword>
<reference evidence="8 9" key="1">
    <citation type="journal article" date="2018" name="Evol. Lett.">
        <title>Horizontal gene cluster transfer increased hallucinogenic mushroom diversity.</title>
        <authorList>
            <person name="Reynolds H.T."/>
            <person name="Vijayakumar V."/>
            <person name="Gluck-Thaler E."/>
            <person name="Korotkin H.B."/>
            <person name="Matheny P.B."/>
            <person name="Slot J.C."/>
        </authorList>
    </citation>
    <scope>NUCLEOTIDE SEQUENCE [LARGE SCALE GENOMIC DNA]</scope>
    <source>
        <strain evidence="8 9">2631</strain>
    </source>
</reference>
<evidence type="ECO:0000256" key="7">
    <source>
        <dbReference type="SAM" id="Phobius"/>
    </source>
</evidence>
<keyword evidence="2" id="KW-0813">Transport</keyword>
<dbReference type="Proteomes" id="UP000283269">
    <property type="component" value="Unassembled WGS sequence"/>
</dbReference>
<sequence length="1015" mass="114670">MPSAPQTTGHVLEQSDEKFNNRVSSNEDPDAEFGGTEVRKILERKLLWKVDLRMSILVFIYILNYIDRNNAGAARLRGLESDLSLHGTEFATLLSILYVGYIIMQKHVLVLDWKALVISPGVYGRLGYNLLSHRYNNKYYLHHDAPQLQRGTPNTFLLSKWYRRNEIGLRTAILYCGNIISNAFGSLMASGILSGMQGKLGHAAWRWLFFIEGALTIGVALLATFILPDFPATTTWLTDEERALALKRLEEDGRVEDEQQEASGLTGLWMALTDWKVWWMALLLTSWVVSLSFNAYFPTLSATMGFNRTVTLLLCAPPFLFTTVVAFWLSRHSDKTGERFYHCVGSLGVGILGFIIAVSTMNTAARYISLFLMAQSYAGYIVFYAWMSNSFPQPASKRAVAIAIINAFSQLGNVAGSYVWPSGWGPTYRNSYGICIATSGLAVFMCWVLKWHYIKVNTRLEREESEKGIEEKGFRYMYEEKYDDRDGGKDIPDTEFGGTEARKLLERKLIWKVDLRMSVLVFIYILNFVSSLLFILLTVIDTATYRSTGTTLARLRGFEKDLKLQGQFVAKRHDGLIQASHKTGTEFATLLSILYVGYIIMQVPSSPTRESTSPMKSQRLQEYVLELDCKTITVYSCLYDCLGNYIVPHSFTGALLTRFFLGFVEAAFFPGALFLLTKWYKRNELSLRIAILYCGNIISNAFGALMASGILSGMEGKLGHAAWRYPRYFFGLSILRPHLIFYSRWLFFIEGSLTIAIAILAIFILPDFPETTRWLTDDERALALRRLQEDMGSDEEIESGGLAGLWMAITDWKVWWMALLLTSWAVTLSFNAYFPTLSATMGFNRTVTLLMCAPPFLFTAIVAFILSRHSDMTNERCFHCIGPLAIGILGFVIAVSTMNTAARYLSLFLMAQSFAGFIIFYAWISQSFPQPASKRAVALALINGFSQLGNVAGAYVWPSTWGPTYRNSYGICIATSGVAIIMCLVLRWHMKKENFRMERDEVHKGVIKKGFRYIL</sequence>
<accession>A0A409WTK5</accession>
<comment type="caution">
    <text evidence="8">The sequence shown here is derived from an EMBL/GenBank/DDBJ whole genome shotgun (WGS) entry which is preliminary data.</text>
</comment>